<gene>
    <name evidence="1" type="ORF">BT96DRAFT_940415</name>
</gene>
<evidence type="ECO:0000313" key="1">
    <source>
        <dbReference type="EMBL" id="KAE9398155.1"/>
    </source>
</evidence>
<dbReference type="Proteomes" id="UP000799118">
    <property type="component" value="Unassembled WGS sequence"/>
</dbReference>
<dbReference type="GO" id="GO:0004174">
    <property type="term" value="F:electron-transferring-flavoprotein dehydrogenase activity"/>
    <property type="evidence" value="ECO:0007669"/>
    <property type="project" value="TreeGrafter"/>
</dbReference>
<dbReference type="SUPFAM" id="SSF51905">
    <property type="entry name" value="FAD/NAD(P)-binding domain"/>
    <property type="match status" value="1"/>
</dbReference>
<dbReference type="PANTHER" id="PTHR43735">
    <property type="entry name" value="APOPTOSIS-INDUCING FACTOR 1"/>
    <property type="match status" value="1"/>
</dbReference>
<dbReference type="Gene3D" id="3.50.50.60">
    <property type="entry name" value="FAD/NAD(P)-binding domain"/>
    <property type="match status" value="1"/>
</dbReference>
<organism evidence="1 2">
    <name type="scientific">Gymnopus androsaceus JB14</name>
    <dbReference type="NCBI Taxonomy" id="1447944"/>
    <lineage>
        <taxon>Eukaryota</taxon>
        <taxon>Fungi</taxon>
        <taxon>Dikarya</taxon>
        <taxon>Basidiomycota</taxon>
        <taxon>Agaricomycotina</taxon>
        <taxon>Agaricomycetes</taxon>
        <taxon>Agaricomycetidae</taxon>
        <taxon>Agaricales</taxon>
        <taxon>Marasmiineae</taxon>
        <taxon>Omphalotaceae</taxon>
        <taxon>Gymnopus</taxon>
    </lineage>
</organism>
<dbReference type="PANTHER" id="PTHR43735:SF11">
    <property type="entry name" value="HYPOTHETICAL OXIDOREDUCTASE (EUROFUNG)"/>
    <property type="match status" value="1"/>
</dbReference>
<dbReference type="AlphaFoldDB" id="A0A6A4HMV1"/>
<evidence type="ECO:0008006" key="3">
    <source>
        <dbReference type="Google" id="ProtNLM"/>
    </source>
</evidence>
<dbReference type="OrthoDB" id="202203at2759"/>
<dbReference type="EMBL" id="ML769487">
    <property type="protein sequence ID" value="KAE9398155.1"/>
    <property type="molecule type" value="Genomic_DNA"/>
</dbReference>
<accession>A0A6A4HMV1</accession>
<proteinExistence type="predicted"/>
<evidence type="ECO:0000313" key="2">
    <source>
        <dbReference type="Proteomes" id="UP000799118"/>
    </source>
</evidence>
<keyword evidence="2" id="KW-1185">Reference proteome</keyword>
<name>A0A6A4HMV1_9AGAR</name>
<reference evidence="1" key="1">
    <citation type="journal article" date="2019" name="Environ. Microbiol.">
        <title>Fungal ecological strategies reflected in gene transcription - a case study of two litter decomposers.</title>
        <authorList>
            <person name="Barbi F."/>
            <person name="Kohler A."/>
            <person name="Barry K."/>
            <person name="Baskaran P."/>
            <person name="Daum C."/>
            <person name="Fauchery L."/>
            <person name="Ihrmark K."/>
            <person name="Kuo A."/>
            <person name="LaButti K."/>
            <person name="Lipzen A."/>
            <person name="Morin E."/>
            <person name="Grigoriev I.V."/>
            <person name="Henrissat B."/>
            <person name="Lindahl B."/>
            <person name="Martin F."/>
        </authorList>
    </citation>
    <scope>NUCLEOTIDE SEQUENCE</scope>
    <source>
        <strain evidence="1">JB14</strain>
    </source>
</reference>
<dbReference type="InterPro" id="IPR036188">
    <property type="entry name" value="FAD/NAD-bd_sf"/>
</dbReference>
<dbReference type="GO" id="GO:0005737">
    <property type="term" value="C:cytoplasm"/>
    <property type="evidence" value="ECO:0007669"/>
    <property type="project" value="TreeGrafter"/>
</dbReference>
<protein>
    <recommendedName>
        <fullName evidence="3">FAD/NAD(P)-binding domain-containing protein</fullName>
    </recommendedName>
</protein>
<dbReference type="GO" id="GO:0050660">
    <property type="term" value="F:flavin adenine dinucleotide binding"/>
    <property type="evidence" value="ECO:0007669"/>
    <property type="project" value="TreeGrafter"/>
</dbReference>
<sequence length="203" mass="21848">MHVDSGSKVIDDLMPLVYGVHEEIGVETVLGQRVVNVEKVETVLSGVGNNQKQNFMVHLNGGGQLRADLVITCLGGTSLSEPLRTLAPSAIDLNRNDNVSGVFALGDVAHTGAHKAARPGHFQWSVVTRNIQRLIKADQARRLANGKTNGNVEGVEQITKGISKLGEEDEPLESYIPPDIIGIHLRLGIVFSSSFVIKFPPEA</sequence>